<reference evidence="1 2" key="1">
    <citation type="journal article" date="2017" name="Int. J. Syst. Evol. Microbiol.">
        <title>Arachidicoccus ginsenosidivorans sp. nov., with ginsenoside-converting activity isolated from ginseng cultivating soil.</title>
        <authorList>
            <person name="Siddiqi M.Z."/>
            <person name="Aslam Z."/>
            <person name="Im W.T."/>
        </authorList>
    </citation>
    <scope>NUCLEOTIDE SEQUENCE [LARGE SCALE GENOMIC DNA]</scope>
    <source>
        <strain evidence="1 2">Gsoil 809</strain>
    </source>
</reference>
<dbReference type="EMBL" id="CP042434">
    <property type="protein sequence ID" value="QEC73739.1"/>
    <property type="molecule type" value="Genomic_DNA"/>
</dbReference>
<accession>A0A5B8VQQ0</accession>
<protein>
    <submittedName>
        <fullName evidence="1">Uncharacterized protein</fullName>
    </submittedName>
</protein>
<organism evidence="1 2">
    <name type="scientific">Arachidicoccus ginsenosidivorans</name>
    <dbReference type="NCBI Taxonomy" id="496057"/>
    <lineage>
        <taxon>Bacteria</taxon>
        <taxon>Pseudomonadati</taxon>
        <taxon>Bacteroidota</taxon>
        <taxon>Chitinophagia</taxon>
        <taxon>Chitinophagales</taxon>
        <taxon>Chitinophagaceae</taxon>
        <taxon>Arachidicoccus</taxon>
    </lineage>
</organism>
<keyword evidence="2" id="KW-1185">Reference proteome</keyword>
<sequence>MVIENILYKKIIVDKPYNDYLYTLLEPIVTFINQQHKDKDIGQLANFKLIAKELQVGLKKLKYNDRATLLAKFYSDADLLRYYYELQTAEDQAFISLLTFEQVASYKQVKQIYQKELLYLVPETTSDLRLRANYQHLSAFLKFDSGVYMSYQIERLEDKITHRRTGFYFPSYIRLAYMAILPKHKRADRFVPIDIPADWKRYCFEAAIFKELPLIISSLQQRNIRKNQNGFLNIASLKTTQRRLGLVSFPNDPGYVKAFLLASFVNLSSHSQIQEVTPTVLKELFFHSTQITLSLLECLIFPYFGFRNFKQQYYCDKDAYLTFREVILKLPEKGWITLENIHLFMDCIHFDMNVYSAELINNLCPHYSGPNQLQFHNGLDIQKQKSIRRQTITSILLLAASLGFIELAYDPNQPELYAAGPKGETEGRFSACQMTALGAHLFLDKKQYTLPDTAVKTVYRLDETGQFLNVTGNFDLVAEKLRDWTTTISGQQLKLDTNKILHTCLHKSDLRNSIQRLKSALEIPMPDRWKEQLMQLVQNSDQVKTVGQVKVFKLSAFDQHLHKLISQDEVLREITIKGQNFTIIVEMHNALKFLNRMSSLGYLLDTPTNIPINNMQFDQLAKTTGELRDLFDTQF</sequence>
<dbReference type="RefSeq" id="WP_146786711.1">
    <property type="nucleotide sequence ID" value="NZ_CP042434.1"/>
</dbReference>
<dbReference type="OrthoDB" id="890572at2"/>
<evidence type="ECO:0000313" key="1">
    <source>
        <dbReference type="EMBL" id="QEC73739.1"/>
    </source>
</evidence>
<name>A0A5B8VQQ0_9BACT</name>
<gene>
    <name evidence="1" type="ORF">FSB73_20780</name>
</gene>
<dbReference type="Proteomes" id="UP000321291">
    <property type="component" value="Chromosome"/>
</dbReference>
<dbReference type="KEGG" id="agi:FSB73_20780"/>
<evidence type="ECO:0000313" key="2">
    <source>
        <dbReference type="Proteomes" id="UP000321291"/>
    </source>
</evidence>
<dbReference type="AlphaFoldDB" id="A0A5B8VQQ0"/>
<proteinExistence type="predicted"/>